<keyword evidence="3" id="KW-1185">Reference proteome</keyword>
<accession>A0ABV7BVK7</accession>
<reference evidence="3" key="1">
    <citation type="journal article" date="2019" name="Int. J. Syst. Evol. Microbiol.">
        <title>The Global Catalogue of Microorganisms (GCM) 10K type strain sequencing project: providing services to taxonomists for standard genome sequencing and annotation.</title>
        <authorList>
            <consortium name="The Broad Institute Genomics Platform"/>
            <consortium name="The Broad Institute Genome Sequencing Center for Infectious Disease"/>
            <person name="Wu L."/>
            <person name="Ma J."/>
        </authorList>
    </citation>
    <scope>NUCLEOTIDE SEQUENCE [LARGE SCALE GENOMIC DNA]</scope>
    <source>
        <strain evidence="3">CGMCC 1.16855</strain>
    </source>
</reference>
<dbReference type="InterPro" id="IPR003115">
    <property type="entry name" value="ParB_N"/>
</dbReference>
<gene>
    <name evidence="2" type="ORF">ACFOD3_13695</name>
</gene>
<feature type="domain" description="ParB-like N-terminal" evidence="1">
    <location>
        <begin position="17"/>
        <end position="103"/>
    </location>
</feature>
<dbReference type="Pfam" id="PF07506">
    <property type="entry name" value="RepB"/>
    <property type="match status" value="1"/>
</dbReference>
<organism evidence="2 3">
    <name type="scientific">Falsiroseomonas tokyonensis</name>
    <dbReference type="NCBI Taxonomy" id="430521"/>
    <lineage>
        <taxon>Bacteria</taxon>
        <taxon>Pseudomonadati</taxon>
        <taxon>Pseudomonadota</taxon>
        <taxon>Alphaproteobacteria</taxon>
        <taxon>Acetobacterales</taxon>
        <taxon>Roseomonadaceae</taxon>
        <taxon>Falsiroseomonas</taxon>
    </lineage>
</organism>
<dbReference type="InterPro" id="IPR050336">
    <property type="entry name" value="Chromosome_partition/occlusion"/>
</dbReference>
<proteinExistence type="predicted"/>
<dbReference type="RefSeq" id="WP_216837009.1">
    <property type="nucleotide sequence ID" value="NZ_JAFNJS010000003.1"/>
</dbReference>
<dbReference type="Proteomes" id="UP001595420">
    <property type="component" value="Unassembled WGS sequence"/>
</dbReference>
<dbReference type="Pfam" id="PF02195">
    <property type="entry name" value="ParB_N"/>
    <property type="match status" value="1"/>
</dbReference>
<dbReference type="EMBL" id="JBHRSB010000003">
    <property type="protein sequence ID" value="MFC3000951.1"/>
    <property type="molecule type" value="Genomic_DNA"/>
</dbReference>
<name>A0ABV7BVK7_9PROT</name>
<sequence length="299" mass="32853">MSAASFSAPGPDAERVQDVPVDLIDVLNPRERKQKVFQELVASIRLLGLKKPITVTQRGDRYLLICGQGRVEAFRTLGQRTIPAIIVASSDEDAFVRSLVENIARRAPRTMEQLEAIRALQQRGHEPQAIARKTGLDVSWIKGVLTLLDRGEERLLIAVEDHRIPITTAIAIAGAGSEEVQQVLQAAYESGDLRGRKLLAARRLIEVRGLYGKATGRAGAARPKGARFSSAVLVRAYNKEVERQKQLIRKADLVEQRLAFLAAALGGLLRDEHFVDLLRAEGLPTLPKAIDELVRGRSG</sequence>
<evidence type="ECO:0000313" key="3">
    <source>
        <dbReference type="Proteomes" id="UP001595420"/>
    </source>
</evidence>
<dbReference type="SMART" id="SM00470">
    <property type="entry name" value="ParB"/>
    <property type="match status" value="1"/>
</dbReference>
<comment type="caution">
    <text evidence="2">The sequence shown here is derived from an EMBL/GenBank/DDBJ whole genome shotgun (WGS) entry which is preliminary data.</text>
</comment>
<dbReference type="InterPro" id="IPR011111">
    <property type="entry name" value="Plasmid_RepB"/>
</dbReference>
<dbReference type="PANTHER" id="PTHR33375:SF1">
    <property type="entry name" value="CHROMOSOME-PARTITIONING PROTEIN PARB-RELATED"/>
    <property type="match status" value="1"/>
</dbReference>
<protein>
    <submittedName>
        <fullName evidence="2">ParB/RepB/Spo0J family partition protein</fullName>
    </submittedName>
</protein>
<dbReference type="PANTHER" id="PTHR33375">
    <property type="entry name" value="CHROMOSOME-PARTITIONING PROTEIN PARB-RELATED"/>
    <property type="match status" value="1"/>
</dbReference>
<evidence type="ECO:0000259" key="1">
    <source>
        <dbReference type="SMART" id="SM00470"/>
    </source>
</evidence>
<evidence type="ECO:0000313" key="2">
    <source>
        <dbReference type="EMBL" id="MFC3000951.1"/>
    </source>
</evidence>